<accession>A0A075MPC3</accession>
<protein>
    <submittedName>
        <fullName evidence="2">Uncharacterized protein</fullName>
    </submittedName>
</protein>
<dbReference type="Proteomes" id="UP000028194">
    <property type="component" value="Chromosome"/>
</dbReference>
<evidence type="ECO:0000313" key="2">
    <source>
        <dbReference type="EMBL" id="AIF82995.1"/>
    </source>
</evidence>
<proteinExistence type="predicted"/>
<organism evidence="2 3">
    <name type="scientific">Candidatus Nitrososphaera evergladensis SR1</name>
    <dbReference type="NCBI Taxonomy" id="1459636"/>
    <lineage>
        <taxon>Archaea</taxon>
        <taxon>Nitrososphaerota</taxon>
        <taxon>Nitrososphaeria</taxon>
        <taxon>Nitrososphaerales</taxon>
        <taxon>Nitrososphaeraceae</taxon>
        <taxon>Nitrososphaera</taxon>
    </lineage>
</organism>
<reference evidence="2 3" key="1">
    <citation type="journal article" date="2014" name="PLoS ONE">
        <title>Genome Sequence of Candidatus Nitrososphaera evergladensis from Group I.1b Enriched from Everglades Soil Reveals Novel Genomic Features of the Ammonia-Oxidizing Archaea.</title>
        <authorList>
            <person name="Zhalnina K.V."/>
            <person name="Dias R."/>
            <person name="Leonard M.T."/>
            <person name="Dorr de Quadros P."/>
            <person name="Camargo F.A."/>
            <person name="Drew J.C."/>
            <person name="Farmerie W.G."/>
            <person name="Daroub S.H."/>
            <person name="Triplett E.W."/>
        </authorList>
    </citation>
    <scope>NUCLEOTIDE SEQUENCE [LARGE SCALE GENOMIC DNA]</scope>
    <source>
        <strain evidence="2 3">SR1</strain>
    </source>
</reference>
<dbReference type="EMBL" id="CP007174">
    <property type="protein sequence ID" value="AIF82995.1"/>
    <property type="molecule type" value="Genomic_DNA"/>
</dbReference>
<gene>
    <name evidence="2" type="ORF">NTE_00919</name>
</gene>
<name>A0A075MPC3_9ARCH</name>
<evidence type="ECO:0000313" key="3">
    <source>
        <dbReference type="Proteomes" id="UP000028194"/>
    </source>
</evidence>
<keyword evidence="1" id="KW-0472">Membrane</keyword>
<dbReference type="AlphaFoldDB" id="A0A075MPC3"/>
<evidence type="ECO:0000256" key="1">
    <source>
        <dbReference type="SAM" id="Phobius"/>
    </source>
</evidence>
<sequence>MVDFSTFAFPIMYVAIAGLGITLAYVVAGSKIRQLLHKTPVQSTK</sequence>
<dbReference type="HOGENOM" id="CLU_3194328_0_0_2"/>
<keyword evidence="1" id="KW-0812">Transmembrane</keyword>
<keyword evidence="3" id="KW-1185">Reference proteome</keyword>
<dbReference type="KEGG" id="nev:NTE_00919"/>
<feature type="transmembrane region" description="Helical" evidence="1">
    <location>
        <begin position="6"/>
        <end position="28"/>
    </location>
</feature>
<keyword evidence="1" id="KW-1133">Transmembrane helix</keyword>